<proteinExistence type="predicted"/>
<evidence type="ECO:0000313" key="2">
    <source>
        <dbReference type="EMBL" id="GBP58915.1"/>
    </source>
</evidence>
<comment type="caution">
    <text evidence="2">The sequence shown here is derived from an EMBL/GenBank/DDBJ whole genome shotgun (WGS) entry which is preliminary data.</text>
</comment>
<evidence type="ECO:0000313" key="3">
    <source>
        <dbReference type="Proteomes" id="UP000299102"/>
    </source>
</evidence>
<dbReference type="Proteomes" id="UP000299102">
    <property type="component" value="Unassembled WGS sequence"/>
</dbReference>
<gene>
    <name evidence="2" type="ORF">EVAR_46976_1</name>
</gene>
<reference evidence="2 3" key="1">
    <citation type="journal article" date="2019" name="Commun. Biol.">
        <title>The bagworm genome reveals a unique fibroin gene that provides high tensile strength.</title>
        <authorList>
            <person name="Kono N."/>
            <person name="Nakamura H."/>
            <person name="Ohtoshi R."/>
            <person name="Tomita M."/>
            <person name="Numata K."/>
            <person name="Arakawa K."/>
        </authorList>
    </citation>
    <scope>NUCLEOTIDE SEQUENCE [LARGE SCALE GENOMIC DNA]</scope>
</reference>
<keyword evidence="3" id="KW-1185">Reference proteome</keyword>
<name>A0A4C1X9H9_EUMVA</name>
<organism evidence="2 3">
    <name type="scientific">Eumeta variegata</name>
    <name type="common">Bagworm moth</name>
    <name type="synonym">Eumeta japonica</name>
    <dbReference type="NCBI Taxonomy" id="151549"/>
    <lineage>
        <taxon>Eukaryota</taxon>
        <taxon>Metazoa</taxon>
        <taxon>Ecdysozoa</taxon>
        <taxon>Arthropoda</taxon>
        <taxon>Hexapoda</taxon>
        <taxon>Insecta</taxon>
        <taxon>Pterygota</taxon>
        <taxon>Neoptera</taxon>
        <taxon>Endopterygota</taxon>
        <taxon>Lepidoptera</taxon>
        <taxon>Glossata</taxon>
        <taxon>Ditrysia</taxon>
        <taxon>Tineoidea</taxon>
        <taxon>Psychidae</taxon>
        <taxon>Oiketicinae</taxon>
        <taxon>Eumeta</taxon>
    </lineage>
</organism>
<dbReference type="EMBL" id="BGZK01000748">
    <property type="protein sequence ID" value="GBP58915.1"/>
    <property type="molecule type" value="Genomic_DNA"/>
</dbReference>
<accession>A0A4C1X9H9</accession>
<feature type="region of interest" description="Disordered" evidence="1">
    <location>
        <begin position="46"/>
        <end position="65"/>
    </location>
</feature>
<protein>
    <submittedName>
        <fullName evidence="2">Uncharacterized protein</fullName>
    </submittedName>
</protein>
<evidence type="ECO:0000256" key="1">
    <source>
        <dbReference type="SAM" id="MobiDB-lite"/>
    </source>
</evidence>
<feature type="compositionally biased region" description="Basic and acidic residues" evidence="1">
    <location>
        <begin position="46"/>
        <end position="62"/>
    </location>
</feature>
<dbReference type="AlphaFoldDB" id="A0A4C1X9H9"/>
<sequence length="114" mass="12635">MDTLELELSLSSVKAGGGTFSPRRPVRSSLLSGAISRSSVRSRFNEFKRARDQHSDDSREGRPATAITNITRNHRRSKVASLEKEKTVTAKWYVSTGCPSVSGLETRRRDCTHG</sequence>